<dbReference type="Gene3D" id="3.40.390.10">
    <property type="entry name" value="Collagenase (Catalytic Domain)"/>
    <property type="match status" value="1"/>
</dbReference>
<evidence type="ECO:0000256" key="1">
    <source>
        <dbReference type="ARBA" id="ARBA00022729"/>
    </source>
</evidence>
<sequence>MTRPFPCFTHPFLWISAVLFFSQCSRSDNVDNPPVPPDPDKPFLTITQALPAAPFGAQGGSAVLIFSTNEPWRITSETAPESAIDAATWYDIAPPSGDAGGEINVTVKVDPNEEYVGRCFTLILRGETLEERIEVSQAKKNAIIAGDNRLEIGSEERTLTVEVQSNVDYTVSVKEGGEWIEELPESRAAPGLEERTHRFTISANPDARERTGLIVFKDKASDLFDELTVVQAAWDDPDPERSALRAFYDAAEGGGWTHRENWCSDKPLGEWYGVETDAEGHVTALRLAKNNLAGTVSWEIAKLTKLRHLDLSWNALEGPISVNDGKGHSITCLDDLIELETIDLSHNCIEGGYLPDWAKLNRLQYINLSFNKITSWVATWAHLFQSGRPIDLILNNNYLYGKIPDVIQNHPLWSRIALQCVRQDYGKSGGVSYSKDIHLPDFTFTDLRDGSQGSIREVYSGNIRTMILHWNPLQEDSKTFLETTVRRVHTLFGGQGFAVVAITPEGEEYKQAAEQYLRTHDVPYPVVTDYADAEGHRVILPAEPYPSYFLVDQYGTFSNDMFTGQYCSTSLYPEEPFLIDFMARPFQHTDDLNTQLKKVFGNSSYQSTDFSMDKQFETLQRATKGKGIDIVLIGEAFTDVDIATGYYKQVMEFAMESFFAIEPTKSYREYFNVHMVYAVSRDAYIGAFDSGGQTALGVQTENSRQWFYIYTAQQRLESYYRLPVLAYERPVHSVGIVINGVKGGVTYMREPISGPNFAFTGYVYGGRKMSMGTFIHETAGHAFGLLGDEYSTSGFDPGQPFEIPDYEATRLRNEQKKGWYLNLSLTSDPKSVYWAHLIGHPRYPYVGVLQGGYYYAFGVWRSESYSLMDESADFYFNTICRELIVRRIMALTGEEYTFDKFLAKDSDKDRPNLSKSRSQQTKDQERRHQPPIIGE</sequence>
<evidence type="ECO:0000313" key="5">
    <source>
        <dbReference type="Proteomes" id="UP000006052"/>
    </source>
</evidence>
<dbReference type="InterPro" id="IPR019026">
    <property type="entry name" value="Peptidase_M64_IgA"/>
</dbReference>
<dbReference type="eggNOG" id="COG4886">
    <property type="taxonomic scope" value="Bacteria"/>
</dbReference>
<evidence type="ECO:0000256" key="2">
    <source>
        <dbReference type="SAM" id="MobiDB-lite"/>
    </source>
</evidence>
<feature type="region of interest" description="Disordered" evidence="2">
    <location>
        <begin position="905"/>
        <end position="935"/>
    </location>
</feature>
<dbReference type="STRING" id="679935.Alfi_2171"/>
<proteinExistence type="predicted"/>
<dbReference type="SUPFAM" id="SSF52058">
    <property type="entry name" value="L domain-like"/>
    <property type="match status" value="1"/>
</dbReference>
<dbReference type="Pfam" id="PF13516">
    <property type="entry name" value="LRR_6"/>
    <property type="match status" value="1"/>
</dbReference>
<feature type="domain" description="BACON" evidence="3">
    <location>
        <begin position="172"/>
        <end position="232"/>
    </location>
</feature>
<dbReference type="PATRIC" id="fig|679935.3.peg.2089"/>
<dbReference type="InterPro" id="IPR001611">
    <property type="entry name" value="Leu-rich_rpt"/>
</dbReference>
<protein>
    <submittedName>
        <fullName evidence="4">IgA Peptidase M64</fullName>
    </submittedName>
</protein>
<dbReference type="EMBL" id="CP003274">
    <property type="protein sequence ID" value="AFL78458.1"/>
    <property type="molecule type" value="Genomic_DNA"/>
</dbReference>
<dbReference type="HOGENOM" id="CLU_327521_0_0_10"/>
<dbReference type="Pfam" id="PF09471">
    <property type="entry name" value="Peptidase_M64"/>
    <property type="match status" value="1"/>
</dbReference>
<evidence type="ECO:0000313" key="4">
    <source>
        <dbReference type="EMBL" id="AFL78458.1"/>
    </source>
</evidence>
<dbReference type="Gene3D" id="2.60.40.10">
    <property type="entry name" value="Immunoglobulins"/>
    <property type="match status" value="2"/>
</dbReference>
<dbReference type="PANTHER" id="PTHR48060">
    <property type="entry name" value="DNA DAMAGE-REPAIR/TOLERATION PROTEIN DRT100"/>
    <property type="match status" value="1"/>
</dbReference>
<dbReference type="InterPro" id="IPR024361">
    <property type="entry name" value="BACON"/>
</dbReference>
<evidence type="ECO:0000259" key="3">
    <source>
        <dbReference type="Pfam" id="PF13004"/>
    </source>
</evidence>
<dbReference type="InterPro" id="IPR024079">
    <property type="entry name" value="MetalloPept_cat_dom_sf"/>
</dbReference>
<dbReference type="InterPro" id="IPR053211">
    <property type="entry name" value="DNA_repair-toleration"/>
</dbReference>
<organism evidence="4 5">
    <name type="scientific">Alistipes finegoldii (strain DSM 17242 / JCM 16770 / CCUG 46020 / CIP 107999 / KCTC 15236 / AHN 2437)</name>
    <dbReference type="NCBI Taxonomy" id="679935"/>
    <lineage>
        <taxon>Bacteria</taxon>
        <taxon>Pseudomonadati</taxon>
        <taxon>Bacteroidota</taxon>
        <taxon>Bacteroidia</taxon>
        <taxon>Bacteroidales</taxon>
        <taxon>Rikenellaceae</taxon>
        <taxon>Alistipes</taxon>
    </lineage>
</organism>
<dbReference type="KEGG" id="afd:Alfi_2171"/>
<dbReference type="InterPro" id="IPR032675">
    <property type="entry name" value="LRR_dom_sf"/>
</dbReference>
<keyword evidence="1" id="KW-0732">Signal</keyword>
<gene>
    <name evidence="4" type="ordered locus">Alfi_2171</name>
</gene>
<dbReference type="GO" id="GO:0008237">
    <property type="term" value="F:metallopeptidase activity"/>
    <property type="evidence" value="ECO:0007669"/>
    <property type="project" value="InterPro"/>
</dbReference>
<dbReference type="CDD" id="cd14948">
    <property type="entry name" value="BACON"/>
    <property type="match status" value="2"/>
</dbReference>
<dbReference type="Gene3D" id="3.80.10.10">
    <property type="entry name" value="Ribonuclease Inhibitor"/>
    <property type="match status" value="1"/>
</dbReference>
<reference evidence="5" key="1">
    <citation type="journal article" date="2013" name="Stand. Genomic Sci.">
        <title>Complete genome sequence of the bile-resistant pigment-producing anaerobe Alistipes finegoldii type strain (AHN2437(T)).</title>
        <authorList>
            <person name="Mavromatis K."/>
            <person name="Stackebrandt E."/>
            <person name="Munk C."/>
            <person name="Lapidus A."/>
            <person name="Nolan M."/>
            <person name="Lucas S."/>
            <person name="Hammon N."/>
            <person name="Deshpande S."/>
            <person name="Cheng J.F."/>
            <person name="Tapia R."/>
            <person name="Goodwin L.A."/>
            <person name="Pitluck S."/>
            <person name="Liolios K."/>
            <person name="Pagani I."/>
            <person name="Ivanova N."/>
            <person name="Mikhailova N."/>
            <person name="Huntemann M."/>
            <person name="Pati A."/>
            <person name="Chen A."/>
            <person name="Palaniappan K."/>
            <person name="Land M."/>
            <person name="Hauser L."/>
            <person name="Rohde M."/>
            <person name="Gronow S."/>
            <person name="Goker M."/>
            <person name="Detter J.C."/>
            <person name="Bristow J."/>
            <person name="Eisen J.A."/>
            <person name="Markowitz V."/>
            <person name="Hugenholtz P."/>
            <person name="Kyrpides N.C."/>
            <person name="Klenk H.P."/>
            <person name="Woyke T."/>
        </authorList>
    </citation>
    <scope>NUCLEOTIDE SEQUENCE</scope>
    <source>
        <strain evidence="5">DSM 17242 / JCM 16770 / AHN 2437 / CCUG 46020 / CIP 107999</strain>
    </source>
</reference>
<dbReference type="Proteomes" id="UP000006052">
    <property type="component" value="Chromosome"/>
</dbReference>
<dbReference type="AlphaFoldDB" id="I3YN90"/>
<dbReference type="GO" id="GO:0030313">
    <property type="term" value="C:cell envelope"/>
    <property type="evidence" value="ECO:0007669"/>
    <property type="project" value="UniProtKB-SubCell"/>
</dbReference>
<accession>I3YN90</accession>
<dbReference type="InterPro" id="IPR013783">
    <property type="entry name" value="Ig-like_fold"/>
</dbReference>
<dbReference type="Pfam" id="PF13004">
    <property type="entry name" value="BACON"/>
    <property type="match status" value="2"/>
</dbReference>
<dbReference type="PANTHER" id="PTHR48060:SF21">
    <property type="entry name" value="L DOMAIN-LIKE PROTEIN"/>
    <property type="match status" value="1"/>
</dbReference>
<feature type="domain" description="BACON" evidence="3">
    <location>
        <begin position="82"/>
        <end position="138"/>
    </location>
</feature>
<name>I3YN90_ALIFI</name>
<dbReference type="Gene3D" id="3.40.30.10">
    <property type="entry name" value="Glutaredoxin"/>
    <property type="match status" value="1"/>
</dbReference>